<feature type="transmembrane region" description="Helical" evidence="9">
    <location>
        <begin position="12"/>
        <end position="37"/>
    </location>
</feature>
<proteinExistence type="inferred from homology"/>
<feature type="transmembrane region" description="Helical" evidence="9">
    <location>
        <begin position="256"/>
        <end position="279"/>
    </location>
</feature>
<dbReference type="Proteomes" id="UP001175271">
    <property type="component" value="Unassembled WGS sequence"/>
</dbReference>
<dbReference type="GO" id="GO:0030322">
    <property type="term" value="P:stabilization of membrane potential"/>
    <property type="evidence" value="ECO:0007669"/>
    <property type="project" value="TreeGrafter"/>
</dbReference>
<feature type="transmembrane region" description="Helical" evidence="9">
    <location>
        <begin position="49"/>
        <end position="69"/>
    </location>
</feature>
<feature type="domain" description="Potassium channel" evidence="10">
    <location>
        <begin position="142"/>
        <end position="196"/>
    </location>
</feature>
<comment type="similarity">
    <text evidence="8">Belongs to the two pore domain potassium channel (TC 1.A.1.8) family.</text>
</comment>
<name>A0AA39LD68_9BILA</name>
<dbReference type="GO" id="GO:0005886">
    <property type="term" value="C:plasma membrane"/>
    <property type="evidence" value="ECO:0007669"/>
    <property type="project" value="TreeGrafter"/>
</dbReference>
<feature type="transmembrane region" description="Helical" evidence="9">
    <location>
        <begin position="172"/>
        <end position="189"/>
    </location>
</feature>
<evidence type="ECO:0000259" key="10">
    <source>
        <dbReference type="Pfam" id="PF07885"/>
    </source>
</evidence>
<keyword evidence="7 8" id="KW-0407">Ion channel</keyword>
<dbReference type="PRINTS" id="PR01333">
    <property type="entry name" value="2POREKCHANEL"/>
</dbReference>
<dbReference type="EMBL" id="JAUCMV010000005">
    <property type="protein sequence ID" value="KAK0392973.1"/>
    <property type="molecule type" value="Genomic_DNA"/>
</dbReference>
<gene>
    <name evidence="11" type="ORF">QR680_000002</name>
</gene>
<evidence type="ECO:0000256" key="5">
    <source>
        <dbReference type="ARBA" id="ARBA00023065"/>
    </source>
</evidence>
<organism evidence="11 12">
    <name type="scientific">Steinernema hermaphroditum</name>
    <dbReference type="NCBI Taxonomy" id="289476"/>
    <lineage>
        <taxon>Eukaryota</taxon>
        <taxon>Metazoa</taxon>
        <taxon>Ecdysozoa</taxon>
        <taxon>Nematoda</taxon>
        <taxon>Chromadorea</taxon>
        <taxon>Rhabditida</taxon>
        <taxon>Tylenchina</taxon>
        <taxon>Panagrolaimomorpha</taxon>
        <taxon>Strongyloidoidea</taxon>
        <taxon>Steinernematidae</taxon>
        <taxon>Steinernema</taxon>
    </lineage>
</organism>
<dbReference type="InterPro" id="IPR013099">
    <property type="entry name" value="K_chnl_dom"/>
</dbReference>
<dbReference type="Gene3D" id="1.10.287.70">
    <property type="match status" value="1"/>
</dbReference>
<evidence type="ECO:0000313" key="11">
    <source>
        <dbReference type="EMBL" id="KAK0392973.1"/>
    </source>
</evidence>
<reference evidence="11" key="1">
    <citation type="submission" date="2023-06" db="EMBL/GenBank/DDBJ databases">
        <title>Genomic analysis of the entomopathogenic nematode Steinernema hermaphroditum.</title>
        <authorList>
            <person name="Schwarz E.M."/>
            <person name="Heppert J.K."/>
            <person name="Baniya A."/>
            <person name="Schwartz H.T."/>
            <person name="Tan C.-H."/>
            <person name="Antoshechkin I."/>
            <person name="Sternberg P.W."/>
            <person name="Goodrich-Blair H."/>
            <person name="Dillman A.R."/>
        </authorList>
    </citation>
    <scope>NUCLEOTIDE SEQUENCE</scope>
    <source>
        <strain evidence="11">PS9179</strain>
        <tissue evidence="11">Whole animal</tissue>
    </source>
</reference>
<comment type="subcellular location">
    <subcellularLocation>
        <location evidence="1">Membrane</location>
        <topology evidence="1">Multi-pass membrane protein</topology>
    </subcellularLocation>
</comment>
<dbReference type="InterPro" id="IPR003280">
    <property type="entry name" value="2pore_dom_K_chnl"/>
</dbReference>
<dbReference type="AlphaFoldDB" id="A0AA39LD68"/>
<protein>
    <recommendedName>
        <fullName evidence="10">Potassium channel domain-containing protein</fullName>
    </recommendedName>
</protein>
<evidence type="ECO:0000256" key="3">
    <source>
        <dbReference type="ARBA" id="ARBA00022692"/>
    </source>
</evidence>
<evidence type="ECO:0000256" key="1">
    <source>
        <dbReference type="ARBA" id="ARBA00004141"/>
    </source>
</evidence>
<evidence type="ECO:0000256" key="2">
    <source>
        <dbReference type="ARBA" id="ARBA00022448"/>
    </source>
</evidence>
<feature type="transmembrane region" description="Helical" evidence="9">
    <location>
        <begin position="313"/>
        <end position="335"/>
    </location>
</feature>
<dbReference type="SUPFAM" id="SSF81324">
    <property type="entry name" value="Voltage-gated potassium channels"/>
    <property type="match status" value="2"/>
</dbReference>
<dbReference type="PANTHER" id="PTHR11003">
    <property type="entry name" value="POTASSIUM CHANNEL, SUBFAMILY K"/>
    <property type="match status" value="1"/>
</dbReference>
<evidence type="ECO:0000256" key="4">
    <source>
        <dbReference type="ARBA" id="ARBA00022989"/>
    </source>
</evidence>
<feature type="domain" description="Potassium channel" evidence="10">
    <location>
        <begin position="269"/>
        <end position="339"/>
    </location>
</feature>
<keyword evidence="3 8" id="KW-0812">Transmembrane</keyword>
<comment type="caution">
    <text evidence="11">The sequence shown here is derived from an EMBL/GenBank/DDBJ whole genome shotgun (WGS) entry which is preliminary data.</text>
</comment>
<keyword evidence="5 8" id="KW-0406">Ion transport</keyword>
<keyword evidence="4 9" id="KW-1133">Transmembrane helix</keyword>
<keyword evidence="2 8" id="KW-0813">Transport</keyword>
<feature type="transmembrane region" description="Helical" evidence="9">
    <location>
        <begin position="195"/>
        <end position="214"/>
    </location>
</feature>
<keyword evidence="12" id="KW-1185">Reference proteome</keyword>
<evidence type="ECO:0000256" key="6">
    <source>
        <dbReference type="ARBA" id="ARBA00023136"/>
    </source>
</evidence>
<evidence type="ECO:0000313" key="12">
    <source>
        <dbReference type="Proteomes" id="UP001175271"/>
    </source>
</evidence>
<dbReference type="GO" id="GO:0022841">
    <property type="term" value="F:potassium ion leak channel activity"/>
    <property type="evidence" value="ECO:0007669"/>
    <property type="project" value="TreeGrafter"/>
</dbReference>
<dbReference type="Pfam" id="PF07885">
    <property type="entry name" value="Ion_trans_2"/>
    <property type="match status" value="2"/>
</dbReference>
<feature type="transmembrane region" description="Helical" evidence="9">
    <location>
        <begin position="145"/>
        <end position="165"/>
    </location>
</feature>
<evidence type="ECO:0000256" key="7">
    <source>
        <dbReference type="ARBA" id="ARBA00023303"/>
    </source>
</evidence>
<evidence type="ECO:0000256" key="9">
    <source>
        <dbReference type="SAM" id="Phobius"/>
    </source>
</evidence>
<sequence length="457" mass="52630">MEGDYPTDYRIYRGFSVVIFSTMCIPNRTAFQILLIAKRLYHKLGLGHVLLLFSYVFFILFFASIFFVLEAANANEHHVHWQRKINGQRSSFVVESLLPEIFNNSKLLVFIHDEKSQYLIKLVQEKLHEYERQVKLRPSNPSGQWTFTNSIIYVCSTISTIGYSHIYPLTKAGKICSMICSIFGIPFTIMVMKDLAFLITILLNYPCILLVKLWHVFRFCTLQPVDENELITKIHGMDHKQRCDYRLSSIERLLDIPVMVAVLALLGWVVVGCLLIHFLSVEEDSTIDIVYFVFNSLTTIGVGNLDAQDDSRMLLILFVYILIGLTNVSLFVNLIHTKFSRVYWLPGRMYLPLNNLYRKGFSDCPQASFESFQEDAAYSDCTLSHYTTLGILQSEDRCPLLGVIRKEEAYKDAITQTTNSASISKLRFRERTCEPILPIPRNIDSPDNVNELIVETY</sequence>
<dbReference type="GO" id="GO:0015271">
    <property type="term" value="F:outward rectifier potassium channel activity"/>
    <property type="evidence" value="ECO:0007669"/>
    <property type="project" value="TreeGrafter"/>
</dbReference>
<accession>A0AA39LD68</accession>
<evidence type="ECO:0000256" key="8">
    <source>
        <dbReference type="RuleBase" id="RU003857"/>
    </source>
</evidence>
<dbReference type="PANTHER" id="PTHR11003:SF337">
    <property type="entry name" value="POTASSIUM CHANNEL DOMAIN-CONTAINING PROTEIN"/>
    <property type="match status" value="1"/>
</dbReference>
<keyword evidence="6 9" id="KW-0472">Membrane</keyword>